<keyword evidence="2" id="KW-1185">Reference proteome</keyword>
<dbReference type="Proteomes" id="UP000061546">
    <property type="component" value="Chromosome"/>
</dbReference>
<dbReference type="RefSeq" id="WP_041500271.1">
    <property type="nucleotide sequence ID" value="NZ_BJDV01000003.1"/>
</dbReference>
<accession>A0A0K2LES2</accession>
<dbReference type="KEGG" id="lhi:JP39_10640"/>
<name>A0A0K2LES2_9LACO</name>
<sequence length="146" mass="16826">MGQRHDLRCSKCGYEIDALLGIGMMYAKSNIFEGEKPMLAELVDDTEITNRALKAVAAGEKISDDYGHEFYACPEDFYLFDKFHFKIGDMEPEYHCPYCDNFLQRVTFAKGSAGKTRLKFVDQSKFWQCPRCGNDEMVEVKFGNWD</sequence>
<evidence type="ECO:0000313" key="1">
    <source>
        <dbReference type="EMBL" id="ALB29770.1"/>
    </source>
</evidence>
<dbReference type="OrthoDB" id="2083025at2"/>
<dbReference type="EMBL" id="CP012559">
    <property type="protein sequence ID" value="ALB29770.1"/>
    <property type="molecule type" value="Genomic_DNA"/>
</dbReference>
<proteinExistence type="predicted"/>
<dbReference type="STRING" id="1074467.JP39_10640"/>
<gene>
    <name evidence="1" type="ORF">JP39_10640</name>
</gene>
<organism evidence="1 2">
    <name type="scientific">Companilactobacillus heilongjiangensis</name>
    <dbReference type="NCBI Taxonomy" id="1074467"/>
    <lineage>
        <taxon>Bacteria</taxon>
        <taxon>Bacillati</taxon>
        <taxon>Bacillota</taxon>
        <taxon>Bacilli</taxon>
        <taxon>Lactobacillales</taxon>
        <taxon>Lactobacillaceae</taxon>
        <taxon>Companilactobacillus</taxon>
    </lineage>
</organism>
<dbReference type="AlphaFoldDB" id="A0A0K2LES2"/>
<evidence type="ECO:0000313" key="2">
    <source>
        <dbReference type="Proteomes" id="UP000061546"/>
    </source>
</evidence>
<protein>
    <submittedName>
        <fullName evidence="1">Uncharacterized protein</fullName>
    </submittedName>
</protein>
<reference evidence="1 2" key="1">
    <citation type="submission" date="2015-08" db="EMBL/GenBank/DDBJ databases">
        <title>Genomic sequence of Lactobacillus heilongjiangensis DSM 28069, isolated from Chinese traditional pickle.</title>
        <authorList>
            <person name="Jiang X."/>
            <person name="Zheng B."/>
            <person name="Cheng H."/>
        </authorList>
    </citation>
    <scope>NUCLEOTIDE SEQUENCE [LARGE SCALE GENOMIC DNA]</scope>
    <source>
        <strain evidence="1 2">DSM 28069</strain>
    </source>
</reference>